<reference evidence="1 2" key="1">
    <citation type="journal article" date="2016" name="Nat. Commun.">
        <title>Thousands of microbial genomes shed light on interconnected biogeochemical processes in an aquifer system.</title>
        <authorList>
            <person name="Anantharaman K."/>
            <person name="Brown C.T."/>
            <person name="Hug L.A."/>
            <person name="Sharon I."/>
            <person name="Castelle C.J."/>
            <person name="Probst A.J."/>
            <person name="Thomas B.C."/>
            <person name="Singh A."/>
            <person name="Wilkins M.J."/>
            <person name="Karaoz U."/>
            <person name="Brodie E.L."/>
            <person name="Williams K.H."/>
            <person name="Hubbard S.S."/>
            <person name="Banfield J.F."/>
        </authorList>
    </citation>
    <scope>NUCLEOTIDE SEQUENCE [LARGE SCALE GENOMIC DNA]</scope>
</reference>
<protein>
    <recommendedName>
        <fullName evidence="3">DnaD domain-containing protein</fullName>
    </recommendedName>
</protein>
<dbReference type="Proteomes" id="UP000177167">
    <property type="component" value="Unassembled WGS sequence"/>
</dbReference>
<evidence type="ECO:0000313" key="2">
    <source>
        <dbReference type="Proteomes" id="UP000177167"/>
    </source>
</evidence>
<accession>A0A1F8F9V9</accession>
<dbReference type="AlphaFoldDB" id="A0A1F8F9V9"/>
<sequence length="166" mass="19076">MSKKVSENFNTMMIKALSVKPIAFNPLLAKLAGSACAGLFMSQLLYWWNKGSNDNWIYKTIKETEEETCLTRSEQDTAIKAWLRLQVLQVKKYGVPPKRHFNIDTNKLFGLLKEVLNDTHSVKSTNQFAENSKSICDNRQHITESMQENTADTLFNKECERPILEN</sequence>
<dbReference type="EMBL" id="MGJP01000046">
    <property type="protein sequence ID" value="OGN09029.1"/>
    <property type="molecule type" value="Genomic_DNA"/>
</dbReference>
<proteinExistence type="predicted"/>
<evidence type="ECO:0008006" key="3">
    <source>
        <dbReference type="Google" id="ProtNLM"/>
    </source>
</evidence>
<evidence type="ECO:0000313" key="1">
    <source>
        <dbReference type="EMBL" id="OGN09029.1"/>
    </source>
</evidence>
<name>A0A1F8F9V9_9BACT</name>
<organism evidence="1 2">
    <name type="scientific">Candidatus Yanofskybacteria bacterium RIFCSPHIGHO2_02_FULL_41_11</name>
    <dbReference type="NCBI Taxonomy" id="1802675"/>
    <lineage>
        <taxon>Bacteria</taxon>
        <taxon>Candidatus Yanofskyibacteriota</taxon>
    </lineage>
</organism>
<gene>
    <name evidence="1" type="ORF">A3J46_00210</name>
</gene>
<comment type="caution">
    <text evidence="1">The sequence shown here is derived from an EMBL/GenBank/DDBJ whole genome shotgun (WGS) entry which is preliminary data.</text>
</comment>